<evidence type="ECO:0000259" key="1">
    <source>
        <dbReference type="Pfam" id="PF00501"/>
    </source>
</evidence>
<sequence length="544" mass="57692">MTVDDGGHLEALFERQVWTRPDAVACVTGGRRPRAVTYAELAAVIDRTAAGLRRAGVGAGTRASVMVPPGLELVALVHALLRMGAVPVLIDRALPQAALRGCLAEAAPEVFIGVPLAQVGRVALGWARRCVRTTITVGPRRLWLGRTVRGRREDAPAGPAAGPQPALDDVALIAYTSGSTGAPKGVPLRHGHLLAQVRMLERTRPLAPGTRVLSTFPPFAVAATVLGACAVIPAADPRRPSVLVSDARRFDVTVLFASPAVLDRMARYCLPRGRVLDPVRTVYTAGAPLSHAVLEHARACLPPGADLYSAYGTTECMLVSAIEGRNLALTGAATADGAGTCVGAPLPGQLVRIITVTDGPIRKWTDDLLVPPGAVGEITVTGPTVADPYLERPGATARARIEDGDRAVHRTGDLGRLDERGRLWFAGRAADRVRTSGGVLCTGHVEPIFDTVRGVRRTALVGVGRAPGQRPVLVVEPEPGTSRAQRSRIRADVLALAARRPGTAEIRTVLFHYRFPVDVRHDTKIRRGELAAWAEHRLATTRDG</sequence>
<comment type="caution">
    <text evidence="2">The sequence shown here is derived from an EMBL/GenBank/DDBJ whole genome shotgun (WGS) entry which is preliminary data.</text>
</comment>
<dbReference type="InterPro" id="IPR050237">
    <property type="entry name" value="ATP-dep_AMP-bd_enzyme"/>
</dbReference>
<dbReference type="PANTHER" id="PTHR43767">
    <property type="entry name" value="LONG-CHAIN-FATTY-ACID--COA LIGASE"/>
    <property type="match status" value="1"/>
</dbReference>
<dbReference type="Gene3D" id="3.40.50.12780">
    <property type="entry name" value="N-terminal domain of ligase-like"/>
    <property type="match status" value="1"/>
</dbReference>
<dbReference type="Pfam" id="PF00501">
    <property type="entry name" value="AMP-binding"/>
    <property type="match status" value="1"/>
</dbReference>
<dbReference type="PANTHER" id="PTHR43767:SF1">
    <property type="entry name" value="NONRIBOSOMAL PEPTIDE SYNTHASE PES1 (EUROFUNG)-RELATED"/>
    <property type="match status" value="1"/>
</dbReference>
<dbReference type="InterPro" id="IPR000873">
    <property type="entry name" value="AMP-dep_synth/lig_dom"/>
</dbReference>
<reference evidence="3" key="1">
    <citation type="journal article" date="2019" name="Int. J. Syst. Evol. Microbiol.">
        <title>The Global Catalogue of Microorganisms (GCM) 10K type strain sequencing project: providing services to taxonomists for standard genome sequencing and annotation.</title>
        <authorList>
            <consortium name="The Broad Institute Genomics Platform"/>
            <consortium name="The Broad Institute Genome Sequencing Center for Infectious Disease"/>
            <person name="Wu L."/>
            <person name="Ma J."/>
        </authorList>
    </citation>
    <scope>NUCLEOTIDE SEQUENCE [LARGE SCALE GENOMIC DNA]</scope>
    <source>
        <strain evidence="3">JCM 31202</strain>
    </source>
</reference>
<protein>
    <submittedName>
        <fullName evidence="2">Fatty acid CoA ligase family protein</fullName>
    </submittedName>
</protein>
<name>A0ABW3EXL4_9ACTN</name>
<dbReference type="NCBIfam" id="NF006754">
    <property type="entry name" value="PRK09274.1"/>
    <property type="match status" value="1"/>
</dbReference>
<dbReference type="GO" id="GO:0016874">
    <property type="term" value="F:ligase activity"/>
    <property type="evidence" value="ECO:0007669"/>
    <property type="project" value="UniProtKB-KW"/>
</dbReference>
<dbReference type="EMBL" id="JBHTJA010000052">
    <property type="protein sequence ID" value="MFD0903299.1"/>
    <property type="molecule type" value="Genomic_DNA"/>
</dbReference>
<dbReference type="SUPFAM" id="SSF56801">
    <property type="entry name" value="Acetyl-CoA synthetase-like"/>
    <property type="match status" value="1"/>
</dbReference>
<feature type="domain" description="AMP-dependent synthetase/ligase" evidence="1">
    <location>
        <begin position="13"/>
        <end position="390"/>
    </location>
</feature>
<dbReference type="InterPro" id="IPR020845">
    <property type="entry name" value="AMP-binding_CS"/>
</dbReference>
<keyword evidence="3" id="KW-1185">Reference proteome</keyword>
<gene>
    <name evidence="2" type="ORF">ACFQ11_23105</name>
</gene>
<evidence type="ECO:0000313" key="2">
    <source>
        <dbReference type="EMBL" id="MFD0903299.1"/>
    </source>
</evidence>
<dbReference type="RefSeq" id="WP_378301973.1">
    <property type="nucleotide sequence ID" value="NZ_JBHTJA010000052.1"/>
</dbReference>
<dbReference type="Proteomes" id="UP001596972">
    <property type="component" value="Unassembled WGS sequence"/>
</dbReference>
<proteinExistence type="predicted"/>
<dbReference type="PROSITE" id="PS00455">
    <property type="entry name" value="AMP_BINDING"/>
    <property type="match status" value="1"/>
</dbReference>
<evidence type="ECO:0000313" key="3">
    <source>
        <dbReference type="Proteomes" id="UP001596972"/>
    </source>
</evidence>
<accession>A0ABW3EXL4</accession>
<keyword evidence="2" id="KW-0436">Ligase</keyword>
<dbReference type="InterPro" id="IPR042099">
    <property type="entry name" value="ANL_N_sf"/>
</dbReference>
<organism evidence="2 3">
    <name type="scientific">Actinomadura sediminis</name>
    <dbReference type="NCBI Taxonomy" id="1038904"/>
    <lineage>
        <taxon>Bacteria</taxon>
        <taxon>Bacillati</taxon>
        <taxon>Actinomycetota</taxon>
        <taxon>Actinomycetes</taxon>
        <taxon>Streptosporangiales</taxon>
        <taxon>Thermomonosporaceae</taxon>
        <taxon>Actinomadura</taxon>
    </lineage>
</organism>